<dbReference type="AlphaFoldDB" id="A0A0D2AQG5"/>
<name>A0A0D2AQG5_9EURO</name>
<evidence type="ECO:0000313" key="2">
    <source>
        <dbReference type="Proteomes" id="UP000053342"/>
    </source>
</evidence>
<accession>A0A0D2AQG5</accession>
<dbReference type="OrthoDB" id="3523319at2759"/>
<dbReference type="VEuPathDB" id="FungiDB:PV06_05763"/>
<keyword evidence="2" id="KW-1185">Reference proteome</keyword>
<organism evidence="1 2">
    <name type="scientific">Exophiala oligosperma</name>
    <dbReference type="NCBI Taxonomy" id="215243"/>
    <lineage>
        <taxon>Eukaryota</taxon>
        <taxon>Fungi</taxon>
        <taxon>Dikarya</taxon>
        <taxon>Ascomycota</taxon>
        <taxon>Pezizomycotina</taxon>
        <taxon>Eurotiomycetes</taxon>
        <taxon>Chaetothyriomycetidae</taxon>
        <taxon>Chaetothyriales</taxon>
        <taxon>Herpotrichiellaceae</taxon>
        <taxon>Exophiala</taxon>
    </lineage>
</organism>
<protein>
    <submittedName>
        <fullName evidence="1">Uncharacterized protein</fullName>
    </submittedName>
</protein>
<dbReference type="Proteomes" id="UP000053342">
    <property type="component" value="Unassembled WGS sequence"/>
</dbReference>
<dbReference type="GeneID" id="27357837"/>
<gene>
    <name evidence="1" type="ORF">PV06_05763</name>
</gene>
<evidence type="ECO:0000313" key="1">
    <source>
        <dbReference type="EMBL" id="KIW42196.1"/>
    </source>
</evidence>
<dbReference type="RefSeq" id="XP_016262412.1">
    <property type="nucleotide sequence ID" value="XM_016406808.1"/>
</dbReference>
<reference evidence="1 2" key="1">
    <citation type="submission" date="2015-01" db="EMBL/GenBank/DDBJ databases">
        <title>The Genome Sequence of Exophiala oligosperma CBS72588.</title>
        <authorList>
            <consortium name="The Broad Institute Genomics Platform"/>
            <person name="Cuomo C."/>
            <person name="de Hoog S."/>
            <person name="Gorbushina A."/>
            <person name="Stielow B."/>
            <person name="Teixiera M."/>
            <person name="Abouelleil A."/>
            <person name="Chapman S.B."/>
            <person name="Priest M."/>
            <person name="Young S.K."/>
            <person name="Wortman J."/>
            <person name="Nusbaum C."/>
            <person name="Birren B."/>
        </authorList>
    </citation>
    <scope>NUCLEOTIDE SEQUENCE [LARGE SCALE GENOMIC DNA]</scope>
    <source>
        <strain evidence="1 2">CBS 72588</strain>
    </source>
</reference>
<proteinExistence type="predicted"/>
<dbReference type="EMBL" id="KN847336">
    <property type="protein sequence ID" value="KIW42196.1"/>
    <property type="molecule type" value="Genomic_DNA"/>
</dbReference>
<sequence>MSFTQGTCERNGALTMVMPALTITGNTGEQIREHKLACSIINLHGTEDAVFDDENLDFLKGFTQNRSLAERNNVLREHGWHDDTGSGANKQAILNDGSLSGLLIAKYGTEEPALDERDWELLDEWFAKGMPTGEHVER</sequence>